<reference evidence="1 4" key="2">
    <citation type="submission" date="2018-07" db="EMBL/GenBank/DDBJ databases">
        <title>Genome sequences of Haloplanus sp. CBA1113.</title>
        <authorList>
            <person name="Kim Y.B."/>
            <person name="Roh S.W."/>
        </authorList>
    </citation>
    <scope>NUCLEOTIDE SEQUENCE [LARGE SCALE GENOMIC DNA]</scope>
    <source>
        <strain evidence="1 4">CBA1113</strain>
    </source>
</reference>
<dbReference type="NCBIfam" id="NF041918">
    <property type="entry name" value="SAMP1"/>
    <property type="match status" value="1"/>
</dbReference>
<dbReference type="CDD" id="cd17505">
    <property type="entry name" value="Ubl_SAMP1_like"/>
    <property type="match status" value="1"/>
</dbReference>
<dbReference type="PANTHER" id="PTHR38031">
    <property type="entry name" value="SULFUR CARRIER PROTEIN SLR0821-RELATED"/>
    <property type="match status" value="1"/>
</dbReference>
<dbReference type="InterPro" id="IPR003749">
    <property type="entry name" value="ThiS/MoaD-like"/>
</dbReference>
<dbReference type="OrthoDB" id="98357at2157"/>
<keyword evidence="4" id="KW-1185">Reference proteome</keyword>
<dbReference type="Gene3D" id="3.10.20.30">
    <property type="match status" value="1"/>
</dbReference>
<evidence type="ECO:0000313" key="3">
    <source>
        <dbReference type="Proteomes" id="UP000252985"/>
    </source>
</evidence>
<dbReference type="SUPFAM" id="SSF54285">
    <property type="entry name" value="MoaD/ThiS"/>
    <property type="match status" value="1"/>
</dbReference>
<evidence type="ECO:0000313" key="4">
    <source>
        <dbReference type="Proteomes" id="UP000253273"/>
    </source>
</evidence>
<dbReference type="Pfam" id="PF02597">
    <property type="entry name" value="ThiS"/>
    <property type="match status" value="1"/>
</dbReference>
<dbReference type="PANTHER" id="PTHR38031:SF1">
    <property type="entry name" value="SULFUR CARRIER PROTEIN CYSO"/>
    <property type="match status" value="1"/>
</dbReference>
<dbReference type="InterPro" id="IPR016155">
    <property type="entry name" value="Mopterin_synth/thiamin_S_b"/>
</dbReference>
<protein>
    <submittedName>
        <fullName evidence="1">MoaD/ThiS family protein</fullName>
    </submittedName>
</protein>
<name>A0A345DYP5_9EURY</name>
<dbReference type="InterPro" id="IPR052045">
    <property type="entry name" value="Sulfur_Carrier/Prot_Modifier"/>
</dbReference>
<dbReference type="EMBL" id="CP031148">
    <property type="protein sequence ID" value="AXG11538.1"/>
    <property type="molecule type" value="Genomic_DNA"/>
</dbReference>
<dbReference type="Proteomes" id="UP000252985">
    <property type="component" value="Chromosome"/>
</dbReference>
<proteinExistence type="predicted"/>
<dbReference type="NCBIfam" id="TIGR01687">
    <property type="entry name" value="moaD_arch"/>
    <property type="match status" value="1"/>
</dbReference>
<dbReference type="EMBL" id="CP031150">
    <property type="protein sequence ID" value="AXG05067.1"/>
    <property type="molecule type" value="Genomic_DNA"/>
</dbReference>
<dbReference type="Proteomes" id="UP000253273">
    <property type="component" value="Chromosome"/>
</dbReference>
<gene>
    <name evidence="2" type="ORF">DU484_17690</name>
    <name evidence="1" type="ORF">DU500_00730</name>
</gene>
<evidence type="ECO:0000313" key="2">
    <source>
        <dbReference type="EMBL" id="AXG11538.1"/>
    </source>
</evidence>
<evidence type="ECO:0000313" key="1">
    <source>
        <dbReference type="EMBL" id="AXG05067.1"/>
    </source>
</evidence>
<dbReference type="InterPro" id="IPR012675">
    <property type="entry name" value="Beta-grasp_dom_sf"/>
</dbReference>
<dbReference type="InterPro" id="IPR054834">
    <property type="entry name" value="SAMP1_3"/>
</dbReference>
<dbReference type="RefSeq" id="WP_114584222.1">
    <property type="nucleotide sequence ID" value="NZ_CP031148.1"/>
</dbReference>
<reference evidence="2 3" key="1">
    <citation type="submission" date="2018-07" db="EMBL/GenBank/DDBJ databases">
        <title>Genome sequences of Haloplanus sp. CBA1112.</title>
        <authorList>
            <person name="Kim Y.B."/>
            <person name="Roh S.W."/>
        </authorList>
    </citation>
    <scope>NUCLEOTIDE SEQUENCE [LARGE SCALE GENOMIC DNA]</scope>
    <source>
        <strain evidence="2 3">CBA1112</strain>
    </source>
</reference>
<organism evidence="1 4">
    <name type="scientific">Haloplanus rubicundus</name>
    <dbReference type="NCBI Taxonomy" id="1547898"/>
    <lineage>
        <taxon>Archaea</taxon>
        <taxon>Methanobacteriati</taxon>
        <taxon>Methanobacteriota</taxon>
        <taxon>Stenosarchaea group</taxon>
        <taxon>Halobacteria</taxon>
        <taxon>Halobacteriales</taxon>
        <taxon>Haloferacaceae</taxon>
        <taxon>Haloplanus</taxon>
    </lineage>
</organism>
<dbReference type="KEGG" id="haj:DU500_00730"/>
<dbReference type="InterPro" id="IPR010038">
    <property type="entry name" value="MoaD_arc-typ"/>
</dbReference>
<dbReference type="AlphaFoldDB" id="A0A345DYP5"/>
<accession>A0A345EH66</accession>
<accession>A0A345DYP5</accession>
<dbReference type="GeneID" id="37288850"/>
<sequence>MQWKLFADLAEVAGDREIRVDVDPGATVGDALDELFDARPALRERVLDDAGDVADHINVLRNGENVRSGDGLETTLEAGDELALFPPVSGGRQ</sequence>
<dbReference type="KEGG" id="haq:DU484_17690"/>